<dbReference type="SUPFAM" id="SSF49503">
    <property type="entry name" value="Cupredoxins"/>
    <property type="match status" value="1"/>
</dbReference>
<organism evidence="2 3">
    <name type="scientific">Candidatus Nomurabacteria bacterium GW2011_GWB1_37_5</name>
    <dbReference type="NCBI Taxonomy" id="1618742"/>
    <lineage>
        <taxon>Bacteria</taxon>
        <taxon>Candidatus Nomuraibacteriota</taxon>
    </lineage>
</organism>
<evidence type="ECO:0000313" key="2">
    <source>
        <dbReference type="EMBL" id="KKQ36019.1"/>
    </source>
</evidence>
<keyword evidence="1" id="KW-0472">Membrane</keyword>
<name>A0A0G0JGY7_9BACT</name>
<reference evidence="2 3" key="1">
    <citation type="journal article" date="2015" name="Nature">
        <title>rRNA introns, odd ribosomes, and small enigmatic genomes across a large radiation of phyla.</title>
        <authorList>
            <person name="Brown C.T."/>
            <person name="Hug L.A."/>
            <person name="Thomas B.C."/>
            <person name="Sharon I."/>
            <person name="Castelle C.J."/>
            <person name="Singh A."/>
            <person name="Wilkins M.J."/>
            <person name="Williams K.H."/>
            <person name="Banfield J.F."/>
        </authorList>
    </citation>
    <scope>NUCLEOTIDE SEQUENCE [LARGE SCALE GENOMIC DNA]</scope>
</reference>
<keyword evidence="1" id="KW-0812">Transmembrane</keyword>
<sequence>MKKTAYTILGIAIVILAFFSFFNNQAKDIQNTPIEKENIEIAEIIPNQPDAINDQIENTLPSIENVSTSNNNADPLKILTLPENTVIYTSTGFSPETFEAVIGTKVKFENQSDRTFWVASDPHPIHTDLPGFDAGRPIQRFESYEFTFNKTGTFRYHDHSRPSYGGTIIIK</sequence>
<evidence type="ECO:0000256" key="1">
    <source>
        <dbReference type="SAM" id="Phobius"/>
    </source>
</evidence>
<feature type="transmembrane region" description="Helical" evidence="1">
    <location>
        <begin position="5"/>
        <end position="22"/>
    </location>
</feature>
<dbReference type="AlphaFoldDB" id="A0A0G0JGY7"/>
<gene>
    <name evidence="2" type="ORF">US50_C0001G0021</name>
</gene>
<dbReference type="Proteomes" id="UP000033876">
    <property type="component" value="Unassembled WGS sequence"/>
</dbReference>
<dbReference type="InterPro" id="IPR008972">
    <property type="entry name" value="Cupredoxin"/>
</dbReference>
<accession>A0A0G0JGY7</accession>
<evidence type="ECO:0000313" key="3">
    <source>
        <dbReference type="Proteomes" id="UP000033876"/>
    </source>
</evidence>
<keyword evidence="1" id="KW-1133">Transmembrane helix</keyword>
<protein>
    <submittedName>
        <fullName evidence="2">Plastocyanin</fullName>
    </submittedName>
</protein>
<dbReference type="Gene3D" id="2.60.40.420">
    <property type="entry name" value="Cupredoxins - blue copper proteins"/>
    <property type="match status" value="1"/>
</dbReference>
<proteinExistence type="predicted"/>
<comment type="caution">
    <text evidence="2">The sequence shown here is derived from an EMBL/GenBank/DDBJ whole genome shotgun (WGS) entry which is preliminary data.</text>
</comment>
<dbReference type="EMBL" id="LBTF01000001">
    <property type="protein sequence ID" value="KKQ36019.1"/>
    <property type="molecule type" value="Genomic_DNA"/>
</dbReference>